<reference evidence="2 3" key="1">
    <citation type="submission" date="2012-06" db="EMBL/GenBank/DDBJ databases">
        <title>Complete sequence of Sulfurospirillum barnesii SES-3.</title>
        <authorList>
            <consortium name="US DOE Joint Genome Institute"/>
            <person name="Lucas S."/>
            <person name="Han J."/>
            <person name="Lapidus A."/>
            <person name="Cheng J.-F."/>
            <person name="Goodwin L."/>
            <person name="Pitluck S."/>
            <person name="Peters L."/>
            <person name="Ovchinnikova G."/>
            <person name="Lu M."/>
            <person name="Detter J.C."/>
            <person name="Han C."/>
            <person name="Tapia R."/>
            <person name="Land M."/>
            <person name="Hauser L."/>
            <person name="Kyrpides N."/>
            <person name="Ivanova N."/>
            <person name="Pagani I."/>
            <person name="Stolz J."/>
            <person name="Arkin A."/>
            <person name="Dehal P."/>
            <person name="Oremland R."/>
            <person name="Saltikov C."/>
            <person name="Basu P."/>
            <person name="Hollibaugh J."/>
            <person name="Newman D."/>
            <person name="Stolyar S."/>
            <person name="Hazen T."/>
            <person name="Woyke T."/>
        </authorList>
    </citation>
    <scope>NUCLEOTIDE SEQUENCE [LARGE SCALE GENOMIC DNA]</scope>
    <source>
        <strain evidence="3">ATCC 700032 / DSM 10660 / SES-3</strain>
    </source>
</reference>
<dbReference type="SUPFAM" id="SSF141371">
    <property type="entry name" value="PilZ domain-like"/>
    <property type="match status" value="1"/>
</dbReference>
<feature type="domain" description="PilZ" evidence="1">
    <location>
        <begin position="253"/>
        <end position="354"/>
    </location>
</feature>
<dbReference type="Gene3D" id="2.40.10.220">
    <property type="entry name" value="predicted glycosyltransferase like domains"/>
    <property type="match status" value="1"/>
</dbReference>
<proteinExistence type="predicted"/>
<protein>
    <submittedName>
        <fullName evidence="2">PilZ domain-containing protein</fullName>
    </submittedName>
</protein>
<dbReference type="RefSeq" id="WP_014768355.1">
    <property type="nucleotide sequence ID" value="NC_018002.1"/>
</dbReference>
<dbReference type="eggNOG" id="COG3706">
    <property type="taxonomic scope" value="Bacteria"/>
</dbReference>
<dbReference type="InterPro" id="IPR009875">
    <property type="entry name" value="PilZ_domain"/>
</dbReference>
<accession>I3XU45</accession>
<sequence length="375" mass="43624">METEAIFQQEKEHFLLHSALFLEEFESDFRAYFVLVAKEYDNSIDEEEISAIAKTTYATVFESDEKIKKLKQTLLSVMQKDRLKLTCVLTRSMLYFMEKYRVFCKERQSVAYLDVLCACVYRFHEICEKTTSQAPSFIHFGQSGDVLFSHTNSILETFQTMKEAGEKVVFLNLYKGVPISSEARIVSIDHESVTFTSEGELQAIAIKLDNNAFIVKNAYFTKHIKADVVSYNFKSNTVKLTNFTYLMAMPALQRESIRVHPDILATVYMHHHNAQTSGRLYDISMNGLGIVSNENHGIFIGAKVKIEFELNELSQDRKIEVEGEVINIIEYNTSYRYCMRIFPDSFMRQKISHYITKREEEILEELKKELQEYML</sequence>
<dbReference type="STRING" id="760154.Sulba_0142"/>
<dbReference type="OrthoDB" id="5337976at2"/>
<evidence type="ECO:0000313" key="2">
    <source>
        <dbReference type="EMBL" id="AFL67469.1"/>
    </source>
</evidence>
<dbReference type="Proteomes" id="UP000006176">
    <property type="component" value="Chromosome"/>
</dbReference>
<organism evidence="2 3">
    <name type="scientific">Sulfurospirillum barnesii (strain ATCC 700032 / DSM 10660 / SES-3)</name>
    <dbReference type="NCBI Taxonomy" id="760154"/>
    <lineage>
        <taxon>Bacteria</taxon>
        <taxon>Pseudomonadati</taxon>
        <taxon>Campylobacterota</taxon>
        <taxon>Epsilonproteobacteria</taxon>
        <taxon>Campylobacterales</taxon>
        <taxon>Sulfurospirillaceae</taxon>
        <taxon>Sulfurospirillum</taxon>
    </lineage>
</organism>
<dbReference type="GO" id="GO:0035438">
    <property type="term" value="F:cyclic-di-GMP binding"/>
    <property type="evidence" value="ECO:0007669"/>
    <property type="project" value="InterPro"/>
</dbReference>
<dbReference type="PATRIC" id="fig|760154.4.peg.138"/>
<evidence type="ECO:0000259" key="1">
    <source>
        <dbReference type="Pfam" id="PF07238"/>
    </source>
</evidence>
<gene>
    <name evidence="2" type="ordered locus">Sulba_0142</name>
</gene>
<name>I3XU45_SULBS</name>
<dbReference type="KEGG" id="sba:Sulba_0142"/>
<evidence type="ECO:0000313" key="3">
    <source>
        <dbReference type="Proteomes" id="UP000006176"/>
    </source>
</evidence>
<dbReference type="HOGENOM" id="CLU_060746_0_0_7"/>
<dbReference type="EMBL" id="CP003333">
    <property type="protein sequence ID" value="AFL67469.1"/>
    <property type="molecule type" value="Genomic_DNA"/>
</dbReference>
<dbReference type="Pfam" id="PF07238">
    <property type="entry name" value="PilZ"/>
    <property type="match status" value="1"/>
</dbReference>
<keyword evidence="3" id="KW-1185">Reference proteome</keyword>
<dbReference type="AlphaFoldDB" id="I3XU45"/>